<dbReference type="Ensembl" id="ENSCMUT00000021779.2">
    <property type="protein sequence ID" value="ENSCMUP00000020275.2"/>
    <property type="gene ID" value="ENSCMUG00000012506.2"/>
</dbReference>
<evidence type="ECO:0000313" key="3">
    <source>
        <dbReference type="Ensembl" id="ENSCMUP00000020275.2"/>
    </source>
</evidence>
<dbReference type="Gene3D" id="3.40.140.10">
    <property type="entry name" value="Cytidine Deaminase, domain 2"/>
    <property type="match status" value="1"/>
</dbReference>
<dbReference type="PANTHER" id="PTHR13857">
    <property type="entry name" value="MRNA EDITING ENZYME"/>
    <property type="match status" value="1"/>
</dbReference>
<dbReference type="InterPro" id="IPR016192">
    <property type="entry name" value="APOBEC/CMP_deaminase_Zn-bd"/>
</dbReference>
<dbReference type="GO" id="GO:0005737">
    <property type="term" value="C:cytoplasm"/>
    <property type="evidence" value="ECO:0007669"/>
    <property type="project" value="TreeGrafter"/>
</dbReference>
<name>A0A8C3EFC5_CORMO</name>
<dbReference type="GO" id="GO:0003723">
    <property type="term" value="F:RNA binding"/>
    <property type="evidence" value="ECO:0007669"/>
    <property type="project" value="TreeGrafter"/>
</dbReference>
<protein>
    <submittedName>
        <fullName evidence="3">Uncharacterized protein</fullName>
    </submittedName>
</protein>
<dbReference type="AlphaFoldDB" id="A0A8C3EFC5"/>
<organism evidence="3 4">
    <name type="scientific">Corvus moneduloides</name>
    <name type="common">New Caledonian crow</name>
    <dbReference type="NCBI Taxonomy" id="1196302"/>
    <lineage>
        <taxon>Eukaryota</taxon>
        <taxon>Metazoa</taxon>
        <taxon>Chordata</taxon>
        <taxon>Craniata</taxon>
        <taxon>Vertebrata</taxon>
        <taxon>Euteleostomi</taxon>
        <taxon>Archelosauria</taxon>
        <taxon>Archosauria</taxon>
        <taxon>Dinosauria</taxon>
        <taxon>Saurischia</taxon>
        <taxon>Theropoda</taxon>
        <taxon>Coelurosauria</taxon>
        <taxon>Aves</taxon>
        <taxon>Neognathae</taxon>
        <taxon>Neoaves</taxon>
        <taxon>Telluraves</taxon>
        <taxon>Australaves</taxon>
        <taxon>Passeriformes</taxon>
        <taxon>Corvoidea</taxon>
        <taxon>Corvidae</taxon>
        <taxon>Corvus</taxon>
    </lineage>
</organism>
<dbReference type="Pfam" id="PF18750">
    <property type="entry name" value="SNAD4"/>
    <property type="match status" value="1"/>
</dbReference>
<dbReference type="SUPFAM" id="SSF53927">
    <property type="entry name" value="Cytidine deaminase-like"/>
    <property type="match status" value="1"/>
</dbReference>
<evidence type="ECO:0000313" key="4">
    <source>
        <dbReference type="Proteomes" id="UP000694553"/>
    </source>
</evidence>
<accession>A0A8U7M0H6</accession>
<dbReference type="InterPro" id="IPR050610">
    <property type="entry name" value="APOBEC_Cyt_Deaminase"/>
</dbReference>
<accession>A0A8C3EFC5</accession>
<dbReference type="GO" id="GO:0016554">
    <property type="term" value="P:cytidine to uridine editing"/>
    <property type="evidence" value="ECO:0007669"/>
    <property type="project" value="TreeGrafter"/>
</dbReference>
<keyword evidence="1" id="KW-0479">Metal-binding</keyword>
<dbReference type="Proteomes" id="UP000694553">
    <property type="component" value="Unassembled WGS sequence"/>
</dbReference>
<reference evidence="3" key="3">
    <citation type="submission" date="2025-09" db="UniProtKB">
        <authorList>
            <consortium name="Ensembl"/>
        </authorList>
    </citation>
    <scope>IDENTIFICATION</scope>
</reference>
<dbReference type="InterPro" id="IPR016193">
    <property type="entry name" value="Cytidine_deaminase-like"/>
</dbReference>
<reference evidence="3" key="2">
    <citation type="submission" date="2025-08" db="UniProtKB">
        <authorList>
            <consortium name="Ensembl"/>
        </authorList>
    </citation>
    <scope>IDENTIFICATION</scope>
</reference>
<keyword evidence="2" id="KW-0378">Hydrolase</keyword>
<reference evidence="4" key="1">
    <citation type="submission" date="2019-10" db="EMBL/GenBank/DDBJ databases">
        <title>Corvus moneduloides (New Caledonian crow) genome, bCorMon1, primary haplotype.</title>
        <authorList>
            <person name="Rutz C."/>
            <person name="Fungtammasan C."/>
            <person name="Mountcastle J."/>
            <person name="Formenti G."/>
            <person name="Chow W."/>
            <person name="Howe K."/>
            <person name="Steele M.P."/>
            <person name="Fernandes J."/>
            <person name="Gilbert M.T.P."/>
            <person name="Fedrigo O."/>
            <person name="Jarvis E.D."/>
            <person name="Gemmell N."/>
        </authorList>
    </citation>
    <scope>NUCLEOTIDE SEQUENCE [LARGE SCALE GENOMIC DNA]</scope>
</reference>
<keyword evidence="4" id="KW-1185">Reference proteome</keyword>
<evidence type="ECO:0000256" key="2">
    <source>
        <dbReference type="ARBA" id="ARBA00022801"/>
    </source>
</evidence>
<dbReference type="GO" id="GO:0008270">
    <property type="term" value="F:zinc ion binding"/>
    <property type="evidence" value="ECO:0007669"/>
    <property type="project" value="InterPro"/>
</dbReference>
<dbReference type="GO" id="GO:0004126">
    <property type="term" value="F:cytidine deaminase activity"/>
    <property type="evidence" value="ECO:0007669"/>
    <property type="project" value="TreeGrafter"/>
</dbReference>
<dbReference type="GO" id="GO:0005634">
    <property type="term" value="C:nucleus"/>
    <property type="evidence" value="ECO:0007669"/>
    <property type="project" value="TreeGrafter"/>
</dbReference>
<evidence type="ECO:0000256" key="1">
    <source>
        <dbReference type="ARBA" id="ARBA00022723"/>
    </source>
</evidence>
<dbReference type="PANTHER" id="PTHR13857:SF26">
    <property type="entry name" value="C-U-EDITING ENZYME APOBEC-1"/>
    <property type="match status" value="1"/>
</dbReference>
<proteinExistence type="predicted"/>
<dbReference type="PROSITE" id="PS00903">
    <property type="entry name" value="CYT_DCMP_DEAMINASES_1"/>
    <property type="match status" value="1"/>
</dbReference>
<sequence>MYWSTIENKVVTSDSLKLLFCCSMYVSEMALREHFDPRKYPKKTYLLCKLQWANSGSIWTHWVRNDNDKDNDNDSHAEEYFLEEVFELRSSNICYITWYLSWSPCMTCCYIIRDFLESHPNVNIEIHVARLYKTRWAGTRRGLRELACLRGRVTIDVMEIEGKVPHAFWDWGGSSSAVKGGNGIGSKYGGDSIHQLTYPRPSCLCDVDTRKSLKSLVP</sequence>